<dbReference type="EMBL" id="LR796579">
    <property type="protein sequence ID" value="CAB4152853.1"/>
    <property type="molecule type" value="Genomic_DNA"/>
</dbReference>
<name>A0A6J5N6L0_9CAUD</name>
<proteinExistence type="predicted"/>
<protein>
    <submittedName>
        <fullName evidence="1">Uncharacterized protein</fullName>
    </submittedName>
</protein>
<organism evidence="1">
    <name type="scientific">uncultured Caudovirales phage</name>
    <dbReference type="NCBI Taxonomy" id="2100421"/>
    <lineage>
        <taxon>Viruses</taxon>
        <taxon>Duplodnaviria</taxon>
        <taxon>Heunggongvirae</taxon>
        <taxon>Uroviricota</taxon>
        <taxon>Caudoviricetes</taxon>
        <taxon>Peduoviridae</taxon>
        <taxon>Maltschvirus</taxon>
        <taxon>Maltschvirus maltsch</taxon>
    </lineage>
</organism>
<sequence length="66" mass="7389">MSATHKILKNAVIEKTTTKAYLLKYMGKTLWVPISLVSSIFPDYGKGTADIILPLWFAQKNGFSQL</sequence>
<accession>A0A6J5N6L0</accession>
<gene>
    <name evidence="1" type="ORF">UFOVP611_34</name>
</gene>
<reference evidence="1" key="1">
    <citation type="submission" date="2020-04" db="EMBL/GenBank/DDBJ databases">
        <authorList>
            <person name="Chiriac C."/>
            <person name="Salcher M."/>
            <person name="Ghai R."/>
            <person name="Kavagutti S V."/>
        </authorList>
    </citation>
    <scope>NUCLEOTIDE SEQUENCE</scope>
</reference>
<evidence type="ECO:0000313" key="1">
    <source>
        <dbReference type="EMBL" id="CAB4152853.1"/>
    </source>
</evidence>